<keyword evidence="1" id="KW-0812">Transmembrane</keyword>
<dbReference type="GO" id="GO:0008643">
    <property type="term" value="P:carbohydrate transport"/>
    <property type="evidence" value="ECO:0007669"/>
    <property type="project" value="InterPro"/>
</dbReference>
<feature type="transmembrane region" description="Helical" evidence="1">
    <location>
        <begin position="242"/>
        <end position="265"/>
    </location>
</feature>
<dbReference type="EMBL" id="QXQA01000007">
    <property type="protein sequence ID" value="RIX52447.1"/>
    <property type="molecule type" value="Genomic_DNA"/>
</dbReference>
<dbReference type="Pfam" id="PF13347">
    <property type="entry name" value="MFS_2"/>
    <property type="match status" value="1"/>
</dbReference>
<dbReference type="Gene3D" id="1.20.1250.20">
    <property type="entry name" value="MFS general substrate transporter like domains"/>
    <property type="match status" value="2"/>
</dbReference>
<keyword evidence="1" id="KW-1133">Transmembrane helix</keyword>
<gene>
    <name evidence="2" type="ORF">D3P08_13310</name>
</gene>
<evidence type="ECO:0000256" key="1">
    <source>
        <dbReference type="SAM" id="Phobius"/>
    </source>
</evidence>
<evidence type="ECO:0000313" key="3">
    <source>
        <dbReference type="Proteomes" id="UP000266482"/>
    </source>
</evidence>
<dbReference type="GO" id="GO:0005886">
    <property type="term" value="C:plasma membrane"/>
    <property type="evidence" value="ECO:0007669"/>
    <property type="project" value="TreeGrafter"/>
</dbReference>
<feature type="transmembrane region" description="Helical" evidence="1">
    <location>
        <begin position="48"/>
        <end position="67"/>
    </location>
</feature>
<feature type="transmembrane region" description="Helical" evidence="1">
    <location>
        <begin position="331"/>
        <end position="356"/>
    </location>
</feature>
<reference evidence="2 3" key="1">
    <citation type="submission" date="2018-09" db="EMBL/GenBank/DDBJ databases">
        <title>Paenibacillus aracenensis nov. sp. isolated from a cave in southern Spain.</title>
        <authorList>
            <person name="Jurado V."/>
            <person name="Gutierrez-Patricio S."/>
            <person name="Gonzalez-Pimentel J.L."/>
            <person name="Miller A.Z."/>
            <person name="Laiz L."/>
            <person name="Saiz-Jimenez C."/>
        </authorList>
    </citation>
    <scope>NUCLEOTIDE SEQUENCE [LARGE SCALE GENOMIC DNA]</scope>
    <source>
        <strain evidence="2 3">DSM 22867</strain>
    </source>
</reference>
<dbReference type="AlphaFoldDB" id="A0A3A1UVB6"/>
<evidence type="ECO:0000313" key="2">
    <source>
        <dbReference type="EMBL" id="RIX52447.1"/>
    </source>
</evidence>
<dbReference type="CDD" id="cd17332">
    <property type="entry name" value="MFS_MelB_like"/>
    <property type="match status" value="1"/>
</dbReference>
<feature type="transmembrane region" description="Helical" evidence="1">
    <location>
        <begin position="308"/>
        <end position="325"/>
    </location>
</feature>
<dbReference type="GO" id="GO:0006814">
    <property type="term" value="P:sodium ion transport"/>
    <property type="evidence" value="ECO:0007669"/>
    <property type="project" value="InterPro"/>
</dbReference>
<name>A0A3A1UVB6_9BACL</name>
<dbReference type="Proteomes" id="UP000266482">
    <property type="component" value="Unassembled WGS sequence"/>
</dbReference>
<proteinExistence type="predicted"/>
<dbReference type="InterPro" id="IPR036259">
    <property type="entry name" value="MFS_trans_sf"/>
</dbReference>
<sequence>MTIVGGGYMERELSNKALAGDALGQFSLNIATGLLGIITYYYTDIVGVSAGLVGTIMLLTKVLDALADIGMGVLVDRTRSRHGQARPWLLWMTVPLFASILLLFCVPDMSSSAKIAYAVATNLVFFIFVLTPISIPYLSLMALTTKSPLDRSLMGLYRAGFGYLAGMVVAIGFVPIVNAMGGGRSEWTLLAAVFGAIAAAGIYIAFRSTKEKYSTIQMKESGEVQKTLPFRTGIKLLFSNRYWLIVVSAGLLANILFASSATSGMYYAKYIWGDVNLVSIMGGIGLIPVLVVFLLSGPVMKRLGKRNTAVLGLGIGLLGLLIRLIDPNSIPIGLVGSLIQAFGMIPLMVVLSPMTADTIEYGEWKHGQRIVGLTNSVNGFGGKIGTALGTALIGWLLAWGHYQEGAAVQPESAKQMIIAFNIYVPIVIYIGIGVLLMFFSLEKQYTKILDDLENKKEQIG</sequence>
<feature type="transmembrane region" description="Helical" evidence="1">
    <location>
        <begin position="377"/>
        <end position="398"/>
    </location>
</feature>
<dbReference type="InterPro" id="IPR039672">
    <property type="entry name" value="MFS_2"/>
</dbReference>
<feature type="transmembrane region" description="Helical" evidence="1">
    <location>
        <begin position="187"/>
        <end position="206"/>
    </location>
</feature>
<dbReference type="InterPro" id="IPR001927">
    <property type="entry name" value="Na/Gal_symport"/>
</dbReference>
<dbReference type="OrthoDB" id="9764596at2"/>
<dbReference type="PANTHER" id="PTHR11328">
    <property type="entry name" value="MAJOR FACILITATOR SUPERFAMILY DOMAIN-CONTAINING PROTEIN"/>
    <property type="match status" value="1"/>
</dbReference>
<feature type="transmembrane region" description="Helical" evidence="1">
    <location>
        <begin position="161"/>
        <end position="181"/>
    </location>
</feature>
<feature type="transmembrane region" description="Helical" evidence="1">
    <location>
        <begin position="88"/>
        <end position="109"/>
    </location>
</feature>
<comment type="caution">
    <text evidence="2">The sequence shown here is derived from an EMBL/GenBank/DDBJ whole genome shotgun (WGS) entry which is preliminary data.</text>
</comment>
<keyword evidence="1" id="KW-0472">Membrane</keyword>
<dbReference type="PANTHER" id="PTHR11328:SF24">
    <property type="entry name" value="MAJOR FACILITATOR SUPERFAMILY (MFS) PROFILE DOMAIN-CONTAINING PROTEIN"/>
    <property type="match status" value="1"/>
</dbReference>
<feature type="transmembrane region" description="Helical" evidence="1">
    <location>
        <begin position="21"/>
        <end position="42"/>
    </location>
</feature>
<feature type="transmembrane region" description="Helical" evidence="1">
    <location>
        <begin position="277"/>
        <end position="296"/>
    </location>
</feature>
<organism evidence="2 3">
    <name type="scientific">Paenibacillus nanensis</name>
    <dbReference type="NCBI Taxonomy" id="393251"/>
    <lineage>
        <taxon>Bacteria</taxon>
        <taxon>Bacillati</taxon>
        <taxon>Bacillota</taxon>
        <taxon>Bacilli</taxon>
        <taxon>Bacillales</taxon>
        <taxon>Paenibacillaceae</taxon>
        <taxon>Paenibacillus</taxon>
    </lineage>
</organism>
<dbReference type="SUPFAM" id="SSF103473">
    <property type="entry name" value="MFS general substrate transporter"/>
    <property type="match status" value="1"/>
</dbReference>
<dbReference type="GO" id="GO:0015293">
    <property type="term" value="F:symporter activity"/>
    <property type="evidence" value="ECO:0007669"/>
    <property type="project" value="InterPro"/>
</dbReference>
<feature type="transmembrane region" description="Helical" evidence="1">
    <location>
        <begin position="115"/>
        <end position="140"/>
    </location>
</feature>
<protein>
    <submittedName>
        <fullName evidence="2">MFS transporter</fullName>
    </submittedName>
</protein>
<keyword evidence="3" id="KW-1185">Reference proteome</keyword>
<accession>A0A3A1UVB6</accession>
<dbReference type="NCBIfam" id="TIGR00792">
    <property type="entry name" value="gph"/>
    <property type="match status" value="1"/>
</dbReference>
<feature type="transmembrane region" description="Helical" evidence="1">
    <location>
        <begin position="418"/>
        <end position="439"/>
    </location>
</feature>